<name>A0A9J5YKW2_SOLCO</name>
<feature type="region of interest" description="Disordered" evidence="1">
    <location>
        <begin position="1"/>
        <end position="35"/>
    </location>
</feature>
<evidence type="ECO:0000313" key="2">
    <source>
        <dbReference type="EMBL" id="KAG5599796.1"/>
    </source>
</evidence>
<feature type="compositionally biased region" description="Basic and acidic residues" evidence="1">
    <location>
        <begin position="1"/>
        <end position="14"/>
    </location>
</feature>
<accession>A0A9J5YKW2</accession>
<reference evidence="2 3" key="1">
    <citation type="submission" date="2020-09" db="EMBL/GenBank/DDBJ databases">
        <title>De no assembly of potato wild relative species, Solanum commersonii.</title>
        <authorList>
            <person name="Cho K."/>
        </authorList>
    </citation>
    <scope>NUCLEOTIDE SEQUENCE [LARGE SCALE GENOMIC DNA]</scope>
    <source>
        <strain evidence="2">LZ3.2</strain>
        <tissue evidence="2">Leaf</tissue>
    </source>
</reference>
<evidence type="ECO:0000313" key="3">
    <source>
        <dbReference type="Proteomes" id="UP000824120"/>
    </source>
</evidence>
<keyword evidence="3" id="KW-1185">Reference proteome</keyword>
<protein>
    <submittedName>
        <fullName evidence="2">Uncharacterized protein</fullName>
    </submittedName>
</protein>
<evidence type="ECO:0000256" key="1">
    <source>
        <dbReference type="SAM" id="MobiDB-lite"/>
    </source>
</evidence>
<sequence>MEDHTDMTERRENLVNHMIRGPRENQNENNFVTKNRYGGSFGDELNTPHGFHQRGINTMSIKFKSLIVFKENSHPDKKTRLELTIQFS</sequence>
<dbReference type="Proteomes" id="UP000824120">
    <property type="component" value="Chromosome 6"/>
</dbReference>
<gene>
    <name evidence="2" type="ORF">H5410_031166</name>
</gene>
<dbReference type="EMBL" id="JACXVP010000006">
    <property type="protein sequence ID" value="KAG5599796.1"/>
    <property type="molecule type" value="Genomic_DNA"/>
</dbReference>
<proteinExistence type="predicted"/>
<comment type="caution">
    <text evidence="2">The sequence shown here is derived from an EMBL/GenBank/DDBJ whole genome shotgun (WGS) entry which is preliminary data.</text>
</comment>
<organism evidence="2 3">
    <name type="scientific">Solanum commersonii</name>
    <name type="common">Commerson's wild potato</name>
    <name type="synonym">Commerson's nightshade</name>
    <dbReference type="NCBI Taxonomy" id="4109"/>
    <lineage>
        <taxon>Eukaryota</taxon>
        <taxon>Viridiplantae</taxon>
        <taxon>Streptophyta</taxon>
        <taxon>Embryophyta</taxon>
        <taxon>Tracheophyta</taxon>
        <taxon>Spermatophyta</taxon>
        <taxon>Magnoliopsida</taxon>
        <taxon>eudicotyledons</taxon>
        <taxon>Gunneridae</taxon>
        <taxon>Pentapetalae</taxon>
        <taxon>asterids</taxon>
        <taxon>lamiids</taxon>
        <taxon>Solanales</taxon>
        <taxon>Solanaceae</taxon>
        <taxon>Solanoideae</taxon>
        <taxon>Solaneae</taxon>
        <taxon>Solanum</taxon>
    </lineage>
</organism>
<dbReference type="AlphaFoldDB" id="A0A9J5YKW2"/>